<reference evidence="1" key="2">
    <citation type="submission" date="2025-09" db="UniProtKB">
        <authorList>
            <consortium name="EnsemblPlants"/>
        </authorList>
    </citation>
    <scope>IDENTIFICATION</scope>
</reference>
<sequence length="246" mass="26203">MALPRAPPPTHESHDTTLTLGLPYSPVSAKQHDRKPRLVEGFRVVRSPPTGDATPCTECGKRFPSRKALYGHMRCHPEREWRGITPPSRFLHGHGGAGRFTVQEREVAASLLMMSGEGSSTGKGKGKESISAAFPSPSGMESCGTSASAAPDRPANYCDHGYKCGVCNRGFASGQALGGHKRCHLERDVVVIATPGSSGSAVPEAVVATVLDLNLPPPATPLVPKKTDVQGNSSMHEMLDLKLWYV</sequence>
<protein>
    <submittedName>
        <fullName evidence="1">Uncharacterized protein</fullName>
    </submittedName>
</protein>
<proteinExistence type="predicted"/>
<reference evidence="1" key="1">
    <citation type="submission" date="2021-05" db="EMBL/GenBank/DDBJ databases">
        <authorList>
            <person name="Scholz U."/>
            <person name="Mascher M."/>
            <person name="Fiebig A."/>
        </authorList>
    </citation>
    <scope>NUCLEOTIDE SEQUENCE [LARGE SCALE GENOMIC DNA]</scope>
</reference>
<name>A0ACD5UAH8_AVESA</name>
<organism evidence="1 2">
    <name type="scientific">Avena sativa</name>
    <name type="common">Oat</name>
    <dbReference type="NCBI Taxonomy" id="4498"/>
    <lineage>
        <taxon>Eukaryota</taxon>
        <taxon>Viridiplantae</taxon>
        <taxon>Streptophyta</taxon>
        <taxon>Embryophyta</taxon>
        <taxon>Tracheophyta</taxon>
        <taxon>Spermatophyta</taxon>
        <taxon>Magnoliopsida</taxon>
        <taxon>Liliopsida</taxon>
        <taxon>Poales</taxon>
        <taxon>Poaceae</taxon>
        <taxon>BOP clade</taxon>
        <taxon>Pooideae</taxon>
        <taxon>Poodae</taxon>
        <taxon>Poeae</taxon>
        <taxon>Poeae Chloroplast Group 1 (Aveneae type)</taxon>
        <taxon>Aveninae</taxon>
        <taxon>Avena</taxon>
    </lineage>
</organism>
<evidence type="ECO:0000313" key="1">
    <source>
        <dbReference type="EnsemblPlants" id="AVESA.00010b.r2.2AG0218820.1.CDS.1"/>
    </source>
</evidence>
<accession>A0ACD5UAH8</accession>
<dbReference type="Proteomes" id="UP001732700">
    <property type="component" value="Chromosome 2A"/>
</dbReference>
<evidence type="ECO:0000313" key="2">
    <source>
        <dbReference type="Proteomes" id="UP001732700"/>
    </source>
</evidence>
<dbReference type="EnsemblPlants" id="AVESA.00010b.r2.2AG0218820.1">
    <property type="protein sequence ID" value="AVESA.00010b.r2.2AG0218820.1.CDS.1"/>
    <property type="gene ID" value="AVESA.00010b.r2.2AG0218820"/>
</dbReference>
<keyword evidence="2" id="KW-1185">Reference proteome</keyword>